<proteinExistence type="predicted"/>
<feature type="transmembrane region" description="Helical" evidence="1">
    <location>
        <begin position="7"/>
        <end position="26"/>
    </location>
</feature>
<protein>
    <recommendedName>
        <fullName evidence="4">DUF1467 family protein</fullName>
    </recommendedName>
</protein>
<keyword evidence="3" id="KW-1185">Reference proteome</keyword>
<feature type="transmembrane region" description="Helical" evidence="1">
    <location>
        <begin position="54"/>
        <end position="72"/>
    </location>
</feature>
<keyword evidence="1" id="KW-1133">Transmembrane helix</keyword>
<sequence>MKPASVAAIYLLFWSLTLFAVLPFGVRTSHEDGSDPVPGQADSAPTNPMLGKKLVWTTIISTALFLLFYANYNAGWIKLNDIPGWEDTGPYRPR</sequence>
<dbReference type="AlphaFoldDB" id="A0A916ZPL3"/>
<evidence type="ECO:0000313" key="3">
    <source>
        <dbReference type="Proteomes" id="UP000635071"/>
    </source>
</evidence>
<keyword evidence="1" id="KW-0812">Transmembrane</keyword>
<evidence type="ECO:0008006" key="4">
    <source>
        <dbReference type="Google" id="ProtNLM"/>
    </source>
</evidence>
<gene>
    <name evidence="2" type="ORF">GCM10011529_12770</name>
</gene>
<dbReference type="Pfam" id="PF07330">
    <property type="entry name" value="DUF1467"/>
    <property type="match status" value="1"/>
</dbReference>
<reference evidence="2" key="1">
    <citation type="journal article" date="2014" name="Int. J. Syst. Evol. Microbiol.">
        <title>Complete genome sequence of Corynebacterium casei LMG S-19264T (=DSM 44701T), isolated from a smear-ripened cheese.</title>
        <authorList>
            <consortium name="US DOE Joint Genome Institute (JGI-PGF)"/>
            <person name="Walter F."/>
            <person name="Albersmeier A."/>
            <person name="Kalinowski J."/>
            <person name="Ruckert C."/>
        </authorList>
    </citation>
    <scope>NUCLEOTIDE SEQUENCE</scope>
    <source>
        <strain evidence="2">CGMCC 1.15519</strain>
    </source>
</reference>
<reference evidence="2" key="2">
    <citation type="submission" date="2020-09" db="EMBL/GenBank/DDBJ databases">
        <authorList>
            <person name="Sun Q."/>
            <person name="Zhou Y."/>
        </authorList>
    </citation>
    <scope>NUCLEOTIDE SEQUENCE</scope>
    <source>
        <strain evidence="2">CGMCC 1.15519</strain>
    </source>
</reference>
<organism evidence="2 3">
    <name type="scientific">Sandarakinorhabdus glacialis</name>
    <dbReference type="NCBI Taxonomy" id="1614636"/>
    <lineage>
        <taxon>Bacteria</taxon>
        <taxon>Pseudomonadati</taxon>
        <taxon>Pseudomonadota</taxon>
        <taxon>Alphaproteobacteria</taxon>
        <taxon>Sphingomonadales</taxon>
        <taxon>Sphingosinicellaceae</taxon>
        <taxon>Sandarakinorhabdus</taxon>
    </lineage>
</organism>
<dbReference type="InterPro" id="IPR009935">
    <property type="entry name" value="DUF1467"/>
</dbReference>
<dbReference type="EMBL" id="BMJM01000003">
    <property type="protein sequence ID" value="GGE07809.1"/>
    <property type="molecule type" value="Genomic_DNA"/>
</dbReference>
<comment type="caution">
    <text evidence="2">The sequence shown here is derived from an EMBL/GenBank/DDBJ whole genome shotgun (WGS) entry which is preliminary data.</text>
</comment>
<dbReference type="RefSeq" id="WP_188762090.1">
    <property type="nucleotide sequence ID" value="NZ_BMJM01000003.1"/>
</dbReference>
<keyword evidence="1" id="KW-0472">Membrane</keyword>
<name>A0A916ZPL3_9SPHN</name>
<evidence type="ECO:0000256" key="1">
    <source>
        <dbReference type="SAM" id="Phobius"/>
    </source>
</evidence>
<evidence type="ECO:0000313" key="2">
    <source>
        <dbReference type="EMBL" id="GGE07809.1"/>
    </source>
</evidence>
<dbReference type="Proteomes" id="UP000635071">
    <property type="component" value="Unassembled WGS sequence"/>
</dbReference>
<accession>A0A916ZPL3</accession>